<dbReference type="KEGG" id="ras:RAS_00120"/>
<dbReference type="EMBL" id="AP019563">
    <property type="protein sequence ID" value="BBJ30903.1"/>
    <property type="molecule type" value="Genomic_DNA"/>
</dbReference>
<dbReference type="Proteomes" id="UP000321183">
    <property type="component" value="Chromosome"/>
</dbReference>
<protein>
    <submittedName>
        <fullName evidence="1">Uncharacterized protein</fullName>
    </submittedName>
</protein>
<sequence length="89" mass="9719">MNTTTVADQLYALAEVFTSSDLIPRFQNHERTVFIDDNNISALDFNITSEQKEALINSGYSATCEYVKGVDNIVLAGLGVNDSDDSLVV</sequence>
<proteinExistence type="predicted"/>
<name>A0A510G615_9RICK</name>
<keyword evidence="2" id="KW-1185">Reference proteome</keyword>
<accession>A0A510G615</accession>
<gene>
    <name evidence="1" type="ORF">RAS_00120</name>
</gene>
<reference evidence="1 2" key="1">
    <citation type="submission" date="2019-04" db="EMBL/GenBank/DDBJ databases">
        <title>Draft genome sequence of Rickettsia asiatica Maytaro1284.</title>
        <authorList>
            <person name="Thu M."/>
            <person name="Qiu Y."/>
            <person name="Nakao R."/>
        </authorList>
    </citation>
    <scope>NUCLEOTIDE SEQUENCE [LARGE SCALE GENOMIC DNA]</scope>
    <source>
        <strain evidence="1 2">Maytaro1284</strain>
    </source>
</reference>
<organism evidence="1 2">
    <name type="scientific">Rickettsia asiatica</name>
    <dbReference type="NCBI Taxonomy" id="238800"/>
    <lineage>
        <taxon>Bacteria</taxon>
        <taxon>Pseudomonadati</taxon>
        <taxon>Pseudomonadota</taxon>
        <taxon>Alphaproteobacteria</taxon>
        <taxon>Rickettsiales</taxon>
        <taxon>Rickettsiaceae</taxon>
        <taxon>Rickettsieae</taxon>
        <taxon>Rickettsia</taxon>
        <taxon>spotted fever group</taxon>
    </lineage>
</organism>
<dbReference type="RefSeq" id="WP_232049241.1">
    <property type="nucleotide sequence ID" value="NZ_AP019563.1"/>
</dbReference>
<evidence type="ECO:0000313" key="1">
    <source>
        <dbReference type="EMBL" id="BBJ30903.1"/>
    </source>
</evidence>
<dbReference type="AlphaFoldDB" id="A0A510G615"/>
<evidence type="ECO:0000313" key="2">
    <source>
        <dbReference type="Proteomes" id="UP000321183"/>
    </source>
</evidence>